<evidence type="ECO:0000313" key="3">
    <source>
        <dbReference type="Proteomes" id="UP000298390"/>
    </source>
</evidence>
<comment type="caution">
    <text evidence="2">The sequence shown here is derived from an EMBL/GenBank/DDBJ whole genome shotgun (WGS) entry which is preliminary data.</text>
</comment>
<keyword evidence="1" id="KW-1133">Transmembrane helix</keyword>
<dbReference type="AlphaFoldDB" id="A0A4Y9XXR8"/>
<name>A0A4Y9XXR8_9APHY</name>
<reference evidence="2 3" key="1">
    <citation type="submission" date="2019-01" db="EMBL/GenBank/DDBJ databases">
        <title>Genome sequencing of the rare red list fungi Fomitopsis rosea.</title>
        <authorList>
            <person name="Buettner E."/>
            <person name="Kellner H."/>
        </authorList>
    </citation>
    <scope>NUCLEOTIDE SEQUENCE [LARGE SCALE GENOMIC DNA]</scope>
    <source>
        <strain evidence="2 3">DSM 105464</strain>
    </source>
</reference>
<keyword evidence="1" id="KW-0472">Membrane</keyword>
<sequence length="44" mass="5156">MIGFLTTVFTLICFITWYMLASTLIYAPFYFILVRLYSCSLMST</sequence>
<evidence type="ECO:0000256" key="1">
    <source>
        <dbReference type="SAM" id="Phobius"/>
    </source>
</evidence>
<accession>A0A4Y9XXR8</accession>
<gene>
    <name evidence="2" type="ORF">EVJ58_g8783</name>
</gene>
<dbReference type="EMBL" id="SEKV01000683">
    <property type="protein sequence ID" value="TFY54572.1"/>
    <property type="molecule type" value="Genomic_DNA"/>
</dbReference>
<dbReference type="Proteomes" id="UP000298390">
    <property type="component" value="Unassembled WGS sequence"/>
</dbReference>
<evidence type="ECO:0000313" key="2">
    <source>
        <dbReference type="EMBL" id="TFY54572.1"/>
    </source>
</evidence>
<keyword evidence="1" id="KW-0812">Transmembrane</keyword>
<proteinExistence type="predicted"/>
<organism evidence="2 3">
    <name type="scientific">Rhodofomes roseus</name>
    <dbReference type="NCBI Taxonomy" id="34475"/>
    <lineage>
        <taxon>Eukaryota</taxon>
        <taxon>Fungi</taxon>
        <taxon>Dikarya</taxon>
        <taxon>Basidiomycota</taxon>
        <taxon>Agaricomycotina</taxon>
        <taxon>Agaricomycetes</taxon>
        <taxon>Polyporales</taxon>
        <taxon>Rhodofomes</taxon>
    </lineage>
</organism>
<feature type="transmembrane region" description="Helical" evidence="1">
    <location>
        <begin position="6"/>
        <end position="33"/>
    </location>
</feature>
<protein>
    <submittedName>
        <fullName evidence="2">Uncharacterized protein</fullName>
    </submittedName>
</protein>